<protein>
    <submittedName>
        <fullName evidence="2">Uncharacterized protein</fullName>
    </submittedName>
</protein>
<sequence>MNQAENFPCKRGWPSQVRFSRPSVNCLGSQARISLSEMRRRKSSSSQFGELSSENLRHCFMGSGASWRHTSKMLASIEMLGGTEGWKREGTGDGKRERREGARTTLTDHHDDEDDNDNDEGDKEAEDKCIGRAACKSCSQPCMLQSALLYHPDKVSSTPHHHHPYYIIIRTTFSQANDMKRERSWQSPDDSPTVQPYWSQHVSQAASAAATHQKVAVAAAAYDPLLYPAQNYMNNMKNMLGAAAQWVESSST</sequence>
<dbReference type="OrthoDB" id="5837936at2759"/>
<feature type="compositionally biased region" description="Acidic residues" evidence="1">
    <location>
        <begin position="111"/>
        <end position="124"/>
    </location>
</feature>
<evidence type="ECO:0000313" key="2">
    <source>
        <dbReference type="EMBL" id="VBB28574.1"/>
    </source>
</evidence>
<reference evidence="2 3" key="1">
    <citation type="submission" date="2018-08" db="EMBL/GenBank/DDBJ databases">
        <authorList>
            <person name="Laetsch R D."/>
            <person name="Stevens L."/>
            <person name="Kumar S."/>
            <person name="Blaxter L. M."/>
        </authorList>
    </citation>
    <scope>NUCLEOTIDE SEQUENCE [LARGE SCALE GENOMIC DNA]</scope>
</reference>
<feature type="compositionally biased region" description="Basic and acidic residues" evidence="1">
    <location>
        <begin position="85"/>
        <end position="110"/>
    </location>
</feature>
<name>A0A498SFD1_ACAVI</name>
<evidence type="ECO:0000256" key="1">
    <source>
        <dbReference type="SAM" id="MobiDB-lite"/>
    </source>
</evidence>
<dbReference type="Proteomes" id="UP000276991">
    <property type="component" value="Unassembled WGS sequence"/>
</dbReference>
<dbReference type="EMBL" id="UPTC01000431">
    <property type="protein sequence ID" value="VBB28574.1"/>
    <property type="molecule type" value="Genomic_DNA"/>
</dbReference>
<accession>A0A498SFD1</accession>
<evidence type="ECO:0000313" key="3">
    <source>
        <dbReference type="Proteomes" id="UP000276991"/>
    </source>
</evidence>
<feature type="region of interest" description="Disordered" evidence="1">
    <location>
        <begin position="84"/>
        <end position="124"/>
    </location>
</feature>
<dbReference type="AlphaFoldDB" id="A0A498SFD1"/>
<organism evidence="2 3">
    <name type="scientific">Acanthocheilonema viteae</name>
    <name type="common">Filarial nematode worm</name>
    <name type="synonym">Dipetalonema viteae</name>
    <dbReference type="NCBI Taxonomy" id="6277"/>
    <lineage>
        <taxon>Eukaryota</taxon>
        <taxon>Metazoa</taxon>
        <taxon>Ecdysozoa</taxon>
        <taxon>Nematoda</taxon>
        <taxon>Chromadorea</taxon>
        <taxon>Rhabditida</taxon>
        <taxon>Spirurina</taxon>
        <taxon>Spiruromorpha</taxon>
        <taxon>Filarioidea</taxon>
        <taxon>Onchocercidae</taxon>
        <taxon>Acanthocheilonema</taxon>
    </lineage>
</organism>
<gene>
    <name evidence="2" type="ORF">NAV_LOCUS3404</name>
</gene>
<keyword evidence="3" id="KW-1185">Reference proteome</keyword>
<proteinExistence type="predicted"/>